<comment type="caution">
    <text evidence="3">The sequence shown here is derived from an EMBL/GenBank/DDBJ whole genome shotgun (WGS) entry which is preliminary data.</text>
</comment>
<dbReference type="InterPro" id="IPR036691">
    <property type="entry name" value="Endo/exonu/phosph_ase_sf"/>
</dbReference>
<keyword evidence="3" id="KW-0378">Hydrolase</keyword>
<proteinExistence type="predicted"/>
<feature type="domain" description="Endonuclease/exonuclease/phosphatase" evidence="2">
    <location>
        <begin position="129"/>
        <end position="327"/>
    </location>
</feature>
<dbReference type="RefSeq" id="WP_273937000.1">
    <property type="nucleotide sequence ID" value="NZ_CP097263.1"/>
</dbReference>
<dbReference type="Gene3D" id="3.60.10.10">
    <property type="entry name" value="Endonuclease/exonuclease/phosphatase"/>
    <property type="match status" value="1"/>
</dbReference>
<feature type="transmembrane region" description="Helical" evidence="1">
    <location>
        <begin position="84"/>
        <end position="102"/>
    </location>
</feature>
<evidence type="ECO:0000313" key="3">
    <source>
        <dbReference type="EMBL" id="MFC0546750.1"/>
    </source>
</evidence>
<sequence length="340" mass="35550">MASSVRSRPTRRAPVYLDEGRRRIGGAGLTFLLSLFTAAVIAMVALRLLGIDGDHVMVVLLAGTPFAAGGGGLLVLVAMMCRRWAVAVVALAFTACLVAAVLPRTFTAPRPYGSGPAVRVLSLDLAQGRANAADVVSLIRDQHVDVVAFQELTPSSVTALNAAGLSADMPSQLFAPGDGPTGSGIASRYPLQEVVIDPPTTFPQVTARVSLPQQRAVEVESVHVRPPTDDNTTDTWKRELDALPDPVDGAPPMILAGDFNATVDHAGLRSTLVSGYVDAASEAGQGLTPTWPTGGTLPPLLPIDHLLVDNRCPVDSFAAFDIPGSDHKAVLTQFVATIRG</sequence>
<feature type="transmembrane region" description="Helical" evidence="1">
    <location>
        <begin position="29"/>
        <end position="50"/>
    </location>
</feature>
<keyword evidence="3" id="KW-0540">Nuclease</keyword>
<evidence type="ECO:0000256" key="1">
    <source>
        <dbReference type="SAM" id="Phobius"/>
    </source>
</evidence>
<dbReference type="Proteomes" id="UP001589810">
    <property type="component" value="Unassembled WGS sequence"/>
</dbReference>
<evidence type="ECO:0000313" key="4">
    <source>
        <dbReference type="Proteomes" id="UP001589810"/>
    </source>
</evidence>
<name>A0ABV6N3U1_9PSEU</name>
<accession>A0ABV6N3U1</accession>
<dbReference type="InterPro" id="IPR005135">
    <property type="entry name" value="Endo/exonuclease/phosphatase"/>
</dbReference>
<keyword evidence="1" id="KW-0812">Transmembrane</keyword>
<reference evidence="3 4" key="1">
    <citation type="submission" date="2024-09" db="EMBL/GenBank/DDBJ databases">
        <authorList>
            <person name="Sun Q."/>
            <person name="Mori K."/>
        </authorList>
    </citation>
    <scope>NUCLEOTIDE SEQUENCE [LARGE SCALE GENOMIC DNA]</scope>
    <source>
        <strain evidence="3 4">TBRC 1432</strain>
    </source>
</reference>
<dbReference type="EMBL" id="JBHLUD010000013">
    <property type="protein sequence ID" value="MFC0546750.1"/>
    <property type="molecule type" value="Genomic_DNA"/>
</dbReference>
<feature type="transmembrane region" description="Helical" evidence="1">
    <location>
        <begin position="56"/>
        <end position="77"/>
    </location>
</feature>
<keyword evidence="1" id="KW-0472">Membrane</keyword>
<keyword evidence="3" id="KW-0255">Endonuclease</keyword>
<evidence type="ECO:0000259" key="2">
    <source>
        <dbReference type="Pfam" id="PF03372"/>
    </source>
</evidence>
<keyword evidence="1" id="KW-1133">Transmembrane helix</keyword>
<keyword evidence="4" id="KW-1185">Reference proteome</keyword>
<dbReference type="Pfam" id="PF03372">
    <property type="entry name" value="Exo_endo_phos"/>
    <property type="match status" value="1"/>
</dbReference>
<gene>
    <name evidence="3" type="ORF">ACFFH7_34940</name>
</gene>
<organism evidence="3 4">
    <name type="scientific">Kutzneria chonburiensis</name>
    <dbReference type="NCBI Taxonomy" id="1483604"/>
    <lineage>
        <taxon>Bacteria</taxon>
        <taxon>Bacillati</taxon>
        <taxon>Actinomycetota</taxon>
        <taxon>Actinomycetes</taxon>
        <taxon>Pseudonocardiales</taxon>
        <taxon>Pseudonocardiaceae</taxon>
        <taxon>Kutzneria</taxon>
    </lineage>
</organism>
<protein>
    <submittedName>
        <fullName evidence="3">Endonuclease/exonuclease/phosphatase family protein</fullName>
    </submittedName>
</protein>
<dbReference type="SUPFAM" id="SSF56219">
    <property type="entry name" value="DNase I-like"/>
    <property type="match status" value="1"/>
</dbReference>
<dbReference type="GO" id="GO:0004519">
    <property type="term" value="F:endonuclease activity"/>
    <property type="evidence" value="ECO:0007669"/>
    <property type="project" value="UniProtKB-KW"/>
</dbReference>